<dbReference type="AlphaFoldDB" id="A0A6A4RXE2"/>
<accession>A0A6A4RXE2</accession>
<dbReference type="EMBL" id="VEVO01000022">
    <property type="protein sequence ID" value="KAF0023134.1"/>
    <property type="molecule type" value="Genomic_DNA"/>
</dbReference>
<reference evidence="2 3" key="1">
    <citation type="submission" date="2019-06" db="EMBL/GenBank/DDBJ databases">
        <title>Draft genomes of female and male turbot (Scophthalmus maximus).</title>
        <authorList>
            <person name="Xu H."/>
            <person name="Xu X.-W."/>
            <person name="Shao C."/>
            <person name="Chen S."/>
        </authorList>
    </citation>
    <scope>NUCLEOTIDE SEQUENCE [LARGE SCALE GENOMIC DNA]</scope>
    <source>
        <strain evidence="2">Ysfricsl-2016a</strain>
        <tissue evidence="2">Blood</tissue>
    </source>
</reference>
<evidence type="ECO:0000313" key="2">
    <source>
        <dbReference type="EMBL" id="KAF0023134.1"/>
    </source>
</evidence>
<dbReference type="Proteomes" id="UP000438429">
    <property type="component" value="Unassembled WGS sequence"/>
</dbReference>
<feature type="region of interest" description="Disordered" evidence="1">
    <location>
        <begin position="64"/>
        <end position="101"/>
    </location>
</feature>
<proteinExistence type="predicted"/>
<protein>
    <submittedName>
        <fullName evidence="2">Uncharacterized protein</fullName>
    </submittedName>
</protein>
<comment type="caution">
    <text evidence="2">The sequence shown here is derived from an EMBL/GenBank/DDBJ whole genome shotgun (WGS) entry which is preliminary data.</text>
</comment>
<gene>
    <name evidence="2" type="ORF">F2P81_023764</name>
</gene>
<name>A0A6A4RXE2_SCOMX</name>
<sequence>MSKIERRKRLLLSPEVDFDDFVMPFGQNLHPEDDAAGAQGNHRLDRNAAHHIYHSHCFLSLRSPRRKVTMPHPVHGSRKAGKNAKRKTIKQSFHIRSRSRLHPSISFTIRDNGIGKAEQNRVELASNDTNSPQSNSVLL</sequence>
<evidence type="ECO:0000256" key="1">
    <source>
        <dbReference type="SAM" id="MobiDB-lite"/>
    </source>
</evidence>
<organism evidence="2 3">
    <name type="scientific">Scophthalmus maximus</name>
    <name type="common">Turbot</name>
    <name type="synonym">Psetta maxima</name>
    <dbReference type="NCBI Taxonomy" id="52904"/>
    <lineage>
        <taxon>Eukaryota</taxon>
        <taxon>Metazoa</taxon>
        <taxon>Chordata</taxon>
        <taxon>Craniata</taxon>
        <taxon>Vertebrata</taxon>
        <taxon>Euteleostomi</taxon>
        <taxon>Actinopterygii</taxon>
        <taxon>Neopterygii</taxon>
        <taxon>Teleostei</taxon>
        <taxon>Neoteleostei</taxon>
        <taxon>Acanthomorphata</taxon>
        <taxon>Carangaria</taxon>
        <taxon>Pleuronectiformes</taxon>
        <taxon>Pleuronectoidei</taxon>
        <taxon>Scophthalmidae</taxon>
        <taxon>Scophthalmus</taxon>
    </lineage>
</organism>
<evidence type="ECO:0000313" key="3">
    <source>
        <dbReference type="Proteomes" id="UP000438429"/>
    </source>
</evidence>